<feature type="transmembrane region" description="Helical" evidence="7">
    <location>
        <begin position="171"/>
        <end position="190"/>
    </location>
</feature>
<dbReference type="PROSITE" id="PS50850">
    <property type="entry name" value="MFS"/>
    <property type="match status" value="1"/>
</dbReference>
<name>A0A364KSQ7_TALAM</name>
<feature type="transmembrane region" description="Helical" evidence="7">
    <location>
        <begin position="402"/>
        <end position="425"/>
    </location>
</feature>
<evidence type="ECO:0000256" key="7">
    <source>
        <dbReference type="SAM" id="Phobius"/>
    </source>
</evidence>
<reference evidence="9 10" key="1">
    <citation type="journal article" date="2017" name="Biotechnol. Biofuels">
        <title>Differential beta-glucosidase expression as a function of carbon source availability in Talaromyces amestolkiae: a genomic and proteomic approach.</title>
        <authorList>
            <person name="de Eugenio L.I."/>
            <person name="Mendez-Liter J.A."/>
            <person name="Nieto-Dominguez M."/>
            <person name="Alonso L."/>
            <person name="Gil-Munoz J."/>
            <person name="Barriuso J."/>
            <person name="Prieto A."/>
            <person name="Martinez M.J."/>
        </authorList>
    </citation>
    <scope>NUCLEOTIDE SEQUENCE [LARGE SCALE GENOMIC DNA]</scope>
    <source>
        <strain evidence="9 10">CIB</strain>
    </source>
</reference>
<evidence type="ECO:0000256" key="4">
    <source>
        <dbReference type="ARBA" id="ARBA00022989"/>
    </source>
</evidence>
<keyword evidence="5 7" id="KW-0472">Membrane</keyword>
<feature type="transmembrane region" description="Helical" evidence="7">
    <location>
        <begin position="135"/>
        <end position="159"/>
    </location>
</feature>
<feature type="transmembrane region" description="Helical" evidence="7">
    <location>
        <begin position="80"/>
        <end position="98"/>
    </location>
</feature>
<comment type="subcellular location">
    <subcellularLocation>
        <location evidence="1">Membrane</location>
        <topology evidence="1">Multi-pass membrane protein</topology>
    </subcellularLocation>
</comment>
<gene>
    <name evidence="9" type="ORF">BHQ10_002591</name>
</gene>
<dbReference type="InterPro" id="IPR053791">
    <property type="entry name" value="MFS_Tri12-like"/>
</dbReference>
<feature type="transmembrane region" description="Helical" evidence="7">
    <location>
        <begin position="379"/>
        <end position="396"/>
    </location>
</feature>
<dbReference type="InterPro" id="IPR010573">
    <property type="entry name" value="MFS_Str1/Tri12-like"/>
</dbReference>
<feature type="transmembrane region" description="Helical" evidence="7">
    <location>
        <begin position="242"/>
        <end position="261"/>
    </location>
</feature>
<evidence type="ECO:0000313" key="9">
    <source>
        <dbReference type="EMBL" id="RAO66579.1"/>
    </source>
</evidence>
<dbReference type="RefSeq" id="XP_040731096.1">
    <property type="nucleotide sequence ID" value="XM_040874754.1"/>
</dbReference>
<feature type="transmembrane region" description="Helical" evidence="7">
    <location>
        <begin position="528"/>
        <end position="547"/>
    </location>
</feature>
<evidence type="ECO:0000256" key="1">
    <source>
        <dbReference type="ARBA" id="ARBA00004141"/>
    </source>
</evidence>
<evidence type="ECO:0000256" key="5">
    <source>
        <dbReference type="ARBA" id="ARBA00023136"/>
    </source>
</evidence>
<proteinExistence type="predicted"/>
<keyword evidence="4 7" id="KW-1133">Transmembrane helix</keyword>
<feature type="region of interest" description="Disordered" evidence="6">
    <location>
        <begin position="1"/>
        <end position="22"/>
    </location>
</feature>
<sequence length="579" mass="61125">MTDTKTVTAEDTSVPTTPTMSSSQEAMDFDQLPNGYYRSKNFIGSLVAVCLMAISLYLGYVMPVNSLAAINKDLGPDPNYSLISTMFTLISGVAVLLVGRFGDIFGRRYFLIGGQFLGLIGAIVCATAKNVPTVIGGSALCGLAAAVQLTFSFVIAELVPNKFRPAVNAGIFLTTFPFAAFGGLFAQLFIANTEKSWRWSYYLNIITCGISVVLLVFCYFPPGWDTKHKGVSKMDGLKKFDYIGFVLYAGGLILVLLGLSWGGSSYAWSSGHVVASLVVGFVALIAFVLYEIFVPMEQPLLPMSLLKNRGYSATVCSALVGNMVYFSMSLLWPEAIAALYTTDTIKVGWLSVSTGTGVIVGEIAAGILMKPLGYSKYQLIFITVAITAFSGALAAINQNTQAMGLAFTAVGGFFVGYLELITLIMCPLYCKPEDIGLASGFLGSAKQVAGTIAVAIYVAILTNRLTVNLGEIPEVAISAGLPASSVATLMEDIAGSLPISTVPGMTDKISAIVANAVQTAYSNSFHTVFLASIAFGGMAIIAAVFTIPVDDKLDNIVAAKLAGTGASDEALNDIEKAHQ</sequence>
<dbReference type="EMBL" id="MIKG01000003">
    <property type="protein sequence ID" value="RAO66579.1"/>
    <property type="molecule type" value="Genomic_DNA"/>
</dbReference>
<dbReference type="PANTHER" id="PTHR23501:SF109">
    <property type="entry name" value="MAJOR FACILITATOR SUPERFAMILY (MFS) PROFILE DOMAIN-CONTAINING PROTEIN-RELATED"/>
    <property type="match status" value="1"/>
</dbReference>
<evidence type="ECO:0000256" key="3">
    <source>
        <dbReference type="ARBA" id="ARBA00022692"/>
    </source>
</evidence>
<dbReference type="GO" id="GO:0022857">
    <property type="term" value="F:transmembrane transporter activity"/>
    <property type="evidence" value="ECO:0007669"/>
    <property type="project" value="InterPro"/>
</dbReference>
<dbReference type="InterPro" id="IPR020846">
    <property type="entry name" value="MFS_dom"/>
</dbReference>
<feature type="transmembrane region" description="Helical" evidence="7">
    <location>
        <begin position="267"/>
        <end position="290"/>
    </location>
</feature>
<evidence type="ECO:0000256" key="6">
    <source>
        <dbReference type="SAM" id="MobiDB-lite"/>
    </source>
</evidence>
<protein>
    <recommendedName>
        <fullName evidence="8">Major facilitator superfamily (MFS) profile domain-containing protein</fullName>
    </recommendedName>
</protein>
<feature type="transmembrane region" description="Helical" evidence="7">
    <location>
        <begin position="42"/>
        <end position="60"/>
    </location>
</feature>
<feature type="compositionally biased region" description="Low complexity" evidence="6">
    <location>
        <begin position="12"/>
        <end position="22"/>
    </location>
</feature>
<dbReference type="Proteomes" id="UP000249363">
    <property type="component" value="Unassembled WGS sequence"/>
</dbReference>
<keyword evidence="2" id="KW-0813">Transport</keyword>
<dbReference type="Pfam" id="PF06609">
    <property type="entry name" value="TRI12"/>
    <property type="match status" value="1"/>
</dbReference>
<dbReference type="PANTHER" id="PTHR23501">
    <property type="entry name" value="MAJOR FACILITATOR SUPERFAMILY"/>
    <property type="match status" value="1"/>
</dbReference>
<feature type="domain" description="Major facilitator superfamily (MFS) profile" evidence="8">
    <location>
        <begin position="45"/>
        <end position="554"/>
    </location>
</feature>
<dbReference type="InterPro" id="IPR036259">
    <property type="entry name" value="MFS_trans_sf"/>
</dbReference>
<feature type="transmembrane region" description="Helical" evidence="7">
    <location>
        <begin position="202"/>
        <end position="221"/>
    </location>
</feature>
<evidence type="ECO:0000259" key="8">
    <source>
        <dbReference type="PROSITE" id="PS50850"/>
    </source>
</evidence>
<dbReference type="SUPFAM" id="SSF103473">
    <property type="entry name" value="MFS general substrate transporter"/>
    <property type="match status" value="1"/>
</dbReference>
<feature type="transmembrane region" description="Helical" evidence="7">
    <location>
        <begin position="437"/>
        <end position="460"/>
    </location>
</feature>
<feature type="compositionally biased region" description="Polar residues" evidence="6">
    <location>
        <begin position="1"/>
        <end position="11"/>
    </location>
</feature>
<keyword evidence="10" id="KW-1185">Reference proteome</keyword>
<evidence type="ECO:0000256" key="2">
    <source>
        <dbReference type="ARBA" id="ARBA00022448"/>
    </source>
</evidence>
<evidence type="ECO:0000313" key="10">
    <source>
        <dbReference type="Proteomes" id="UP000249363"/>
    </source>
</evidence>
<accession>A0A364KSQ7</accession>
<comment type="caution">
    <text evidence="9">The sequence shown here is derived from an EMBL/GenBank/DDBJ whole genome shotgun (WGS) entry which is preliminary data.</text>
</comment>
<keyword evidence="3 7" id="KW-0812">Transmembrane</keyword>
<dbReference type="CDD" id="cd06179">
    <property type="entry name" value="MFS_TRI12_like"/>
    <property type="match status" value="1"/>
</dbReference>
<dbReference type="Gene3D" id="1.20.1250.20">
    <property type="entry name" value="MFS general substrate transporter like domains"/>
    <property type="match status" value="1"/>
</dbReference>
<dbReference type="GO" id="GO:0005886">
    <property type="term" value="C:plasma membrane"/>
    <property type="evidence" value="ECO:0007669"/>
    <property type="project" value="TreeGrafter"/>
</dbReference>
<dbReference type="GeneID" id="63791808"/>
<feature type="transmembrane region" description="Helical" evidence="7">
    <location>
        <begin position="311"/>
        <end position="332"/>
    </location>
</feature>
<dbReference type="AlphaFoldDB" id="A0A364KSQ7"/>
<dbReference type="OrthoDB" id="4220942at2759"/>
<organism evidence="9 10">
    <name type="scientific">Talaromyces amestolkiae</name>
    <dbReference type="NCBI Taxonomy" id="1196081"/>
    <lineage>
        <taxon>Eukaryota</taxon>
        <taxon>Fungi</taxon>
        <taxon>Dikarya</taxon>
        <taxon>Ascomycota</taxon>
        <taxon>Pezizomycotina</taxon>
        <taxon>Eurotiomycetes</taxon>
        <taxon>Eurotiomycetidae</taxon>
        <taxon>Eurotiales</taxon>
        <taxon>Trichocomaceae</taxon>
        <taxon>Talaromyces</taxon>
        <taxon>Talaromyces sect. Talaromyces</taxon>
    </lineage>
</organism>
<feature type="transmembrane region" description="Helical" evidence="7">
    <location>
        <begin position="347"/>
        <end position="367"/>
    </location>
</feature>